<evidence type="ECO:0000256" key="10">
    <source>
        <dbReference type="ARBA" id="ARBA00077933"/>
    </source>
</evidence>
<evidence type="ECO:0000256" key="6">
    <source>
        <dbReference type="ARBA" id="ARBA00022552"/>
    </source>
</evidence>
<dbReference type="GO" id="GO:0034476">
    <property type="term" value="P:U5 snRNA 3'-end processing"/>
    <property type="evidence" value="ECO:0007669"/>
    <property type="project" value="TreeGrafter"/>
</dbReference>
<dbReference type="GO" id="GO:0071038">
    <property type="term" value="P:TRAMP-dependent tRNA surveillance pathway"/>
    <property type="evidence" value="ECO:0007669"/>
    <property type="project" value="TreeGrafter"/>
</dbReference>
<dbReference type="Proteomes" id="UP001212411">
    <property type="component" value="Chromosome 2"/>
</dbReference>
<comment type="subcellular location">
    <subcellularLocation>
        <location evidence="1">Cytoplasm</location>
    </subcellularLocation>
    <subcellularLocation>
        <location evidence="2">Nucleus</location>
        <location evidence="2">Nucleolus</location>
    </subcellularLocation>
</comment>
<evidence type="ECO:0000256" key="5">
    <source>
        <dbReference type="ARBA" id="ARBA00022490"/>
    </source>
</evidence>
<evidence type="ECO:0000313" key="14">
    <source>
        <dbReference type="Proteomes" id="UP001212411"/>
    </source>
</evidence>
<dbReference type="RefSeq" id="XP_056037738.1">
    <property type="nucleotide sequence ID" value="XM_056181320.1"/>
</dbReference>
<dbReference type="PANTHER" id="PTHR11097">
    <property type="entry name" value="EXOSOME COMPLEX EXONUCLEASE RIBOSOMAL RNA PROCESSING PROTEIN"/>
    <property type="match status" value="1"/>
</dbReference>
<dbReference type="GO" id="GO:0034473">
    <property type="term" value="P:U1 snRNA 3'-end processing"/>
    <property type="evidence" value="ECO:0007669"/>
    <property type="project" value="TreeGrafter"/>
</dbReference>
<evidence type="ECO:0000256" key="3">
    <source>
        <dbReference type="ARBA" id="ARBA00006678"/>
    </source>
</evidence>
<dbReference type="PANTHER" id="PTHR11097:SF14">
    <property type="entry name" value="EXOSOME COMPLEX COMPONENT RRP45"/>
    <property type="match status" value="1"/>
</dbReference>
<organism evidence="13 14">
    <name type="scientific">Schizosaccharomyces osmophilus</name>
    <dbReference type="NCBI Taxonomy" id="2545709"/>
    <lineage>
        <taxon>Eukaryota</taxon>
        <taxon>Fungi</taxon>
        <taxon>Dikarya</taxon>
        <taxon>Ascomycota</taxon>
        <taxon>Taphrinomycotina</taxon>
        <taxon>Schizosaccharomycetes</taxon>
        <taxon>Schizosaccharomycetales</taxon>
        <taxon>Schizosaccharomycetaceae</taxon>
        <taxon>Schizosaccharomyces</taxon>
    </lineage>
</organism>
<keyword evidence="6" id="KW-0698">rRNA processing</keyword>
<dbReference type="Pfam" id="PF03725">
    <property type="entry name" value="RNase_PH_C"/>
    <property type="match status" value="1"/>
</dbReference>
<evidence type="ECO:0000256" key="8">
    <source>
        <dbReference type="ARBA" id="ARBA00022884"/>
    </source>
</evidence>
<gene>
    <name evidence="13" type="primary">rrp45</name>
    <name evidence="13" type="ORF">SOMG_02528</name>
</gene>
<dbReference type="SUPFAM" id="SSF54211">
    <property type="entry name" value="Ribosomal protein S5 domain 2-like"/>
    <property type="match status" value="1"/>
</dbReference>
<dbReference type="GO" id="GO:0071035">
    <property type="term" value="P:nuclear polyadenylation-dependent rRNA catabolic process"/>
    <property type="evidence" value="ECO:0007669"/>
    <property type="project" value="TreeGrafter"/>
</dbReference>
<comment type="similarity">
    <text evidence="3">Belongs to the RNase PH family.</text>
</comment>
<dbReference type="GO" id="GO:0000467">
    <property type="term" value="P:exonucleolytic trimming to generate mature 3'-end of 5.8S rRNA from tricistronic rRNA transcript (SSU-rRNA, 5.8S rRNA, LSU-rRNA)"/>
    <property type="evidence" value="ECO:0007669"/>
    <property type="project" value="TreeGrafter"/>
</dbReference>
<dbReference type="InterPro" id="IPR001247">
    <property type="entry name" value="ExoRNase_PH_dom1"/>
</dbReference>
<dbReference type="Pfam" id="PF01138">
    <property type="entry name" value="RNase_PH"/>
    <property type="match status" value="1"/>
</dbReference>
<dbReference type="InterPro" id="IPR015847">
    <property type="entry name" value="ExoRNase_PH_dom2"/>
</dbReference>
<dbReference type="CDD" id="cd11368">
    <property type="entry name" value="RNase_PH_RRP45"/>
    <property type="match status" value="1"/>
</dbReference>
<feature type="domain" description="Exoribonuclease phosphorolytic" evidence="11">
    <location>
        <begin position="32"/>
        <end position="164"/>
    </location>
</feature>
<evidence type="ECO:0000256" key="9">
    <source>
        <dbReference type="ARBA" id="ARBA00023242"/>
    </source>
</evidence>
<dbReference type="GO" id="GO:0000176">
    <property type="term" value="C:nuclear exosome (RNase complex)"/>
    <property type="evidence" value="ECO:0007669"/>
    <property type="project" value="TreeGrafter"/>
</dbReference>
<accession>A0AAE9WCR9</accession>
<dbReference type="GO" id="GO:0071028">
    <property type="term" value="P:nuclear mRNA surveillance"/>
    <property type="evidence" value="ECO:0007669"/>
    <property type="project" value="TreeGrafter"/>
</dbReference>
<name>A0AAE9WCR9_9SCHI</name>
<dbReference type="InterPro" id="IPR036345">
    <property type="entry name" value="ExoRNase_PH_dom2_sf"/>
</dbReference>
<dbReference type="GO" id="GO:0035925">
    <property type="term" value="F:mRNA 3'-UTR AU-rich region binding"/>
    <property type="evidence" value="ECO:0007669"/>
    <property type="project" value="TreeGrafter"/>
</dbReference>
<dbReference type="EMBL" id="CP115612">
    <property type="protein sequence ID" value="WBW73495.1"/>
    <property type="molecule type" value="Genomic_DNA"/>
</dbReference>
<evidence type="ECO:0000256" key="4">
    <source>
        <dbReference type="ARBA" id="ARBA00019572"/>
    </source>
</evidence>
<dbReference type="Gene3D" id="3.30.230.70">
    <property type="entry name" value="GHMP Kinase, N-terminal domain"/>
    <property type="match status" value="1"/>
</dbReference>
<dbReference type="GO" id="GO:0016075">
    <property type="term" value="P:rRNA catabolic process"/>
    <property type="evidence" value="ECO:0007669"/>
    <property type="project" value="TreeGrafter"/>
</dbReference>
<dbReference type="GO" id="GO:0034475">
    <property type="term" value="P:U4 snRNA 3'-end processing"/>
    <property type="evidence" value="ECO:0007669"/>
    <property type="project" value="TreeGrafter"/>
</dbReference>
<dbReference type="InterPro" id="IPR050590">
    <property type="entry name" value="Exosome_comp_Rrp42_subfam"/>
</dbReference>
<keyword evidence="14" id="KW-1185">Reference proteome</keyword>
<dbReference type="InterPro" id="IPR027408">
    <property type="entry name" value="PNPase/RNase_PH_dom_sf"/>
</dbReference>
<dbReference type="GeneID" id="80876009"/>
<keyword evidence="7" id="KW-0271">Exosome</keyword>
<evidence type="ECO:0000256" key="7">
    <source>
        <dbReference type="ARBA" id="ARBA00022835"/>
    </source>
</evidence>
<proteinExistence type="inferred from homology"/>
<keyword evidence="8" id="KW-0694">RNA-binding</keyword>
<dbReference type="GO" id="GO:0000177">
    <property type="term" value="C:cytoplasmic exosome (RNase complex)"/>
    <property type="evidence" value="ECO:0007669"/>
    <property type="project" value="TreeGrafter"/>
</dbReference>
<evidence type="ECO:0000313" key="13">
    <source>
        <dbReference type="EMBL" id="WBW73495.1"/>
    </source>
</evidence>
<dbReference type="GO" id="GO:0005730">
    <property type="term" value="C:nucleolus"/>
    <property type="evidence" value="ECO:0007669"/>
    <property type="project" value="UniProtKB-SubCell"/>
</dbReference>
<protein>
    <recommendedName>
        <fullName evidence="4">Exosome complex component RRP45</fullName>
    </recommendedName>
    <alternativeName>
        <fullName evidence="10">Ribosomal RNA-processing protein 45</fullName>
    </alternativeName>
</protein>
<feature type="domain" description="Exoribonuclease phosphorolytic" evidence="12">
    <location>
        <begin position="190"/>
        <end position="257"/>
    </location>
</feature>
<evidence type="ECO:0000256" key="2">
    <source>
        <dbReference type="ARBA" id="ARBA00004604"/>
    </source>
</evidence>
<keyword evidence="9" id="KW-0539">Nucleus</keyword>
<keyword evidence="5" id="KW-0963">Cytoplasm</keyword>
<sequence length="291" mass="32009">MSKSLEPSANNKGFLINALKKELRLDGRSLTDFRDLTIQFGEDYGQVDISLGSTRVMARISAEITKPYSDRPFDGIFAITTELTPLASPAFETGRVSEQEVIISRLIEQAIRRSNALDTESLCIVSGQKCWNVRASIHFINHDGNLVDAACIAVITALCHFRRPEITVLGDEVTVHSIDERVPVPLSVLHTPICVTFSFFEDGSLSAIDASLEEEELRTGSMTVTLNKNREICQIFKAGGVTIDASSVVACAQTAFQKTTFIISEIQRALDEDLSKKETQFFGGSAKNQRS</sequence>
<dbReference type="KEGG" id="som:SOMG_02528"/>
<evidence type="ECO:0000256" key="1">
    <source>
        <dbReference type="ARBA" id="ARBA00004496"/>
    </source>
</evidence>
<evidence type="ECO:0000259" key="11">
    <source>
        <dbReference type="Pfam" id="PF01138"/>
    </source>
</evidence>
<dbReference type="FunFam" id="3.30.230.70:FF:000005">
    <property type="entry name" value="Exosome complex component RRP45"/>
    <property type="match status" value="1"/>
</dbReference>
<evidence type="ECO:0000259" key="12">
    <source>
        <dbReference type="Pfam" id="PF03725"/>
    </source>
</evidence>
<reference evidence="13 14" key="1">
    <citation type="journal article" date="2023" name="G3 (Bethesda)">
        <title>A high-quality reference genome for the fission yeast Schizosaccharomyces osmophilus.</title>
        <authorList>
            <person name="Jia G.S."/>
            <person name="Zhang W.C."/>
            <person name="Liang Y."/>
            <person name="Liu X.H."/>
            <person name="Rhind N."/>
            <person name="Pidoux A."/>
            <person name="Brysch-Herzberg M."/>
            <person name="Du L.L."/>
        </authorList>
    </citation>
    <scope>NUCLEOTIDE SEQUENCE [LARGE SCALE GENOMIC DNA]</scope>
    <source>
        <strain evidence="13 14">CBS 15793</strain>
    </source>
</reference>
<dbReference type="SUPFAM" id="SSF55666">
    <property type="entry name" value="Ribonuclease PH domain 2-like"/>
    <property type="match status" value="1"/>
</dbReference>
<dbReference type="InterPro" id="IPR020568">
    <property type="entry name" value="Ribosomal_Su5_D2-typ_SF"/>
</dbReference>
<dbReference type="InterPro" id="IPR033100">
    <property type="entry name" value="Rrp45"/>
</dbReference>
<dbReference type="AlphaFoldDB" id="A0AAE9WCR9"/>